<gene>
    <name evidence="5" type="ORF">C7460_13415</name>
</gene>
<organism evidence="5 6">
    <name type="scientific">Marinoscillum furvescens DSM 4134</name>
    <dbReference type="NCBI Taxonomy" id="1122208"/>
    <lineage>
        <taxon>Bacteria</taxon>
        <taxon>Pseudomonadati</taxon>
        <taxon>Bacteroidota</taxon>
        <taxon>Cytophagia</taxon>
        <taxon>Cytophagales</taxon>
        <taxon>Reichenbachiellaceae</taxon>
        <taxon>Marinoscillum</taxon>
    </lineage>
</organism>
<dbReference type="SUPFAM" id="SSF51445">
    <property type="entry name" value="(Trans)glycosidases"/>
    <property type="match status" value="1"/>
</dbReference>
<dbReference type="InterPro" id="IPR017853">
    <property type="entry name" value="GH"/>
</dbReference>
<dbReference type="PANTHER" id="PTHR34142:SF1">
    <property type="entry name" value="GLYCOSIDE HYDROLASE FAMILY 5 DOMAIN-CONTAINING PROTEIN"/>
    <property type="match status" value="1"/>
</dbReference>
<dbReference type="OrthoDB" id="154460at2"/>
<accession>A0A3D9KX11</accession>
<evidence type="ECO:0000313" key="6">
    <source>
        <dbReference type="Proteomes" id="UP000256779"/>
    </source>
</evidence>
<dbReference type="InterPro" id="IPR018087">
    <property type="entry name" value="Glyco_hydro_5_CS"/>
</dbReference>
<evidence type="ECO:0000313" key="5">
    <source>
        <dbReference type="EMBL" id="RED92022.1"/>
    </source>
</evidence>
<evidence type="ECO:0000256" key="1">
    <source>
        <dbReference type="ARBA" id="ARBA00022801"/>
    </source>
</evidence>
<comment type="caution">
    <text evidence="5">The sequence shown here is derived from an EMBL/GenBank/DDBJ whole genome shotgun (WGS) entry which is preliminary data.</text>
</comment>
<dbReference type="GO" id="GO:0004553">
    <property type="term" value="F:hydrolase activity, hydrolyzing O-glycosyl compounds"/>
    <property type="evidence" value="ECO:0007669"/>
    <property type="project" value="InterPro"/>
</dbReference>
<reference evidence="5 6" key="1">
    <citation type="submission" date="2018-07" db="EMBL/GenBank/DDBJ databases">
        <title>Genomic Encyclopedia of Type Strains, Phase IV (KMG-IV): sequencing the most valuable type-strain genomes for metagenomic binning, comparative biology and taxonomic classification.</title>
        <authorList>
            <person name="Goeker M."/>
        </authorList>
    </citation>
    <scope>NUCLEOTIDE SEQUENCE [LARGE SCALE GENOMIC DNA]</scope>
    <source>
        <strain evidence="5 6">DSM 4134</strain>
    </source>
</reference>
<keyword evidence="1 3" id="KW-0378">Hydrolase</keyword>
<evidence type="ECO:0000259" key="4">
    <source>
        <dbReference type="Pfam" id="PF00150"/>
    </source>
</evidence>
<dbReference type="AlphaFoldDB" id="A0A3D9KX11"/>
<dbReference type="Pfam" id="PF00150">
    <property type="entry name" value="Cellulase"/>
    <property type="match status" value="1"/>
</dbReference>
<feature type="domain" description="Glycoside hydrolase family 5" evidence="4">
    <location>
        <begin position="53"/>
        <end position="309"/>
    </location>
</feature>
<protein>
    <submittedName>
        <fullName evidence="5">Endoglucanase</fullName>
    </submittedName>
</protein>
<sequence length="347" mass="39108">MLSDQSQHYSDFMKSYRLCFLALTIILGCSAPDTPTPVGQNGQLSIDGRFVTNEAGEPVQIRGMSFFWHQWENSHAYWNAECIQWLADDWKVDAVRLPVGIHETGWFADSLTVERAVRRGIEGAAAAGLYVVVDWHSHNIHTASAVGFFSRIAKEYGHLPNVVYEIFNEPDGASLDSLDETWSEIKAYSEEVIAAIRAHDPDNIIVVGTPFWSQLVDTAADDPLLSADGKPLDNIAYTLHFYAAHHQDDLMARANYAVERGLPIWVTECGRTGVNYGPNNSLDPAYWDKWEAWMDQNKISWNKWSLSIKNEVSSSLKPGASTTGQWQEEDLTSEGIWNRNHFRSLKE</sequence>
<evidence type="ECO:0000256" key="3">
    <source>
        <dbReference type="RuleBase" id="RU361153"/>
    </source>
</evidence>
<dbReference type="Gene3D" id="3.20.20.80">
    <property type="entry name" value="Glycosidases"/>
    <property type="match status" value="1"/>
</dbReference>
<evidence type="ECO:0000256" key="2">
    <source>
        <dbReference type="ARBA" id="ARBA00023295"/>
    </source>
</evidence>
<dbReference type="PANTHER" id="PTHR34142">
    <property type="entry name" value="ENDO-BETA-1,4-GLUCANASE A"/>
    <property type="match status" value="1"/>
</dbReference>
<proteinExistence type="inferred from homology"/>
<dbReference type="Proteomes" id="UP000256779">
    <property type="component" value="Unassembled WGS sequence"/>
</dbReference>
<keyword evidence="6" id="KW-1185">Reference proteome</keyword>
<comment type="similarity">
    <text evidence="3">Belongs to the glycosyl hydrolase 5 (cellulase A) family.</text>
</comment>
<name>A0A3D9KX11_MARFU</name>
<keyword evidence="2 3" id="KW-0326">Glycosidase</keyword>
<dbReference type="GO" id="GO:0000272">
    <property type="term" value="P:polysaccharide catabolic process"/>
    <property type="evidence" value="ECO:0007669"/>
    <property type="project" value="InterPro"/>
</dbReference>
<dbReference type="EMBL" id="QREG01000034">
    <property type="protein sequence ID" value="RED92022.1"/>
    <property type="molecule type" value="Genomic_DNA"/>
</dbReference>
<dbReference type="InterPro" id="IPR001547">
    <property type="entry name" value="Glyco_hydro_5"/>
</dbReference>
<dbReference type="PROSITE" id="PS00659">
    <property type="entry name" value="GLYCOSYL_HYDROL_F5"/>
    <property type="match status" value="1"/>
</dbReference>